<evidence type="ECO:0000313" key="2">
    <source>
        <dbReference type="EMBL" id="MFB9464918.1"/>
    </source>
</evidence>
<organism evidence="2 3">
    <name type="scientific">Streptomyces cinereospinus</name>
    <dbReference type="NCBI Taxonomy" id="285561"/>
    <lineage>
        <taxon>Bacteria</taxon>
        <taxon>Bacillati</taxon>
        <taxon>Actinomycetota</taxon>
        <taxon>Actinomycetes</taxon>
        <taxon>Kitasatosporales</taxon>
        <taxon>Streptomycetaceae</taxon>
        <taxon>Streptomyces</taxon>
    </lineage>
</organism>
<accession>A0ABV5N3S7</accession>
<comment type="caution">
    <text evidence="2">The sequence shown here is derived from an EMBL/GenBank/DDBJ whole genome shotgun (WGS) entry which is preliminary data.</text>
</comment>
<reference evidence="2 3" key="1">
    <citation type="submission" date="2024-09" db="EMBL/GenBank/DDBJ databases">
        <authorList>
            <person name="Sun Q."/>
            <person name="Mori K."/>
        </authorList>
    </citation>
    <scope>NUCLEOTIDE SEQUENCE [LARGE SCALE GENOMIC DNA]</scope>
    <source>
        <strain evidence="2 3">JCM 6917</strain>
    </source>
</reference>
<name>A0ABV5N3S7_9ACTN</name>
<feature type="domain" description="Transposase for insertion sequence element IS21-like C-terminal" evidence="1">
    <location>
        <begin position="4"/>
        <end position="48"/>
    </location>
</feature>
<evidence type="ECO:0000259" key="1">
    <source>
        <dbReference type="Pfam" id="PF22483"/>
    </source>
</evidence>
<dbReference type="InterPro" id="IPR054353">
    <property type="entry name" value="IstA-like_C"/>
</dbReference>
<proteinExistence type="predicted"/>
<evidence type="ECO:0000313" key="3">
    <source>
        <dbReference type="Proteomes" id="UP001589709"/>
    </source>
</evidence>
<dbReference type="Proteomes" id="UP001589709">
    <property type="component" value="Unassembled WGS sequence"/>
</dbReference>
<protein>
    <recommendedName>
        <fullName evidence="1">Transposase for insertion sequence element IS21-like C-terminal domain-containing protein</fullName>
    </recommendedName>
</protein>
<keyword evidence="3" id="KW-1185">Reference proteome</keyword>
<gene>
    <name evidence="2" type="ORF">ACFF45_19930</name>
</gene>
<dbReference type="Pfam" id="PF22483">
    <property type="entry name" value="Mu-transpos_C_2"/>
    <property type="match status" value="1"/>
</dbReference>
<dbReference type="RefSeq" id="WP_381347757.1">
    <property type="nucleotide sequence ID" value="NZ_JBHMCY010000037.1"/>
</dbReference>
<dbReference type="EMBL" id="JBHMCY010000037">
    <property type="protein sequence ID" value="MFB9464918.1"/>
    <property type="molecule type" value="Genomic_DNA"/>
</dbReference>
<sequence>MRALPPVDPPAWWRAQTRIGRDHYIRVDTNDYSVRVAIRRTVTVLIGEGMRTLEEVGRAICEASTVPVVGWSSSWMRADAGFGRSSVLPPG</sequence>